<dbReference type="GO" id="GO:0034464">
    <property type="term" value="C:BBSome"/>
    <property type="evidence" value="ECO:0007669"/>
    <property type="project" value="InterPro"/>
</dbReference>
<evidence type="ECO:0000313" key="13">
    <source>
        <dbReference type="WBParaSite" id="TCLT_0000765301-mRNA-1"/>
    </source>
</evidence>
<dbReference type="Proteomes" id="UP000276776">
    <property type="component" value="Unassembled WGS sequence"/>
</dbReference>
<dbReference type="OrthoDB" id="10261999at2759"/>
<keyword evidence="7" id="KW-0472">Membrane</keyword>
<keyword evidence="8" id="KW-0206">Cytoskeleton</keyword>
<dbReference type="EMBL" id="UYYF01004531">
    <property type="protein sequence ID" value="VDN05120.1"/>
    <property type="molecule type" value="Genomic_DNA"/>
</dbReference>
<evidence type="ECO:0000256" key="4">
    <source>
        <dbReference type="ARBA" id="ARBA00022475"/>
    </source>
</evidence>
<evidence type="ECO:0000256" key="9">
    <source>
        <dbReference type="ARBA" id="ARBA00023273"/>
    </source>
</evidence>
<keyword evidence="6" id="KW-0969">Cilium</keyword>
<reference evidence="13" key="1">
    <citation type="submission" date="2017-02" db="UniProtKB">
        <authorList>
            <consortium name="WormBaseParasite"/>
        </authorList>
    </citation>
    <scope>IDENTIFICATION</scope>
</reference>
<dbReference type="GO" id="GO:0032266">
    <property type="term" value="F:phosphatidylinositol-3-phosphate binding"/>
    <property type="evidence" value="ECO:0007669"/>
    <property type="project" value="TreeGrafter"/>
</dbReference>
<keyword evidence="9" id="KW-0966">Cell projection</keyword>
<dbReference type="GO" id="GO:0034451">
    <property type="term" value="C:centriolar satellite"/>
    <property type="evidence" value="ECO:0007669"/>
    <property type="project" value="UniProtKB-SubCell"/>
</dbReference>
<dbReference type="PANTHER" id="PTHR21351">
    <property type="entry name" value="BARDET-BIEDL SYNDROME PROTEIN 5"/>
    <property type="match status" value="1"/>
</dbReference>
<evidence type="ECO:0000256" key="8">
    <source>
        <dbReference type="ARBA" id="ARBA00023212"/>
    </source>
</evidence>
<dbReference type="GO" id="GO:0060271">
    <property type="term" value="P:cilium assembly"/>
    <property type="evidence" value="ECO:0007669"/>
    <property type="project" value="TreeGrafter"/>
</dbReference>
<evidence type="ECO:0000256" key="3">
    <source>
        <dbReference type="ARBA" id="ARBA00005822"/>
    </source>
</evidence>
<organism evidence="13">
    <name type="scientific">Thelazia callipaeda</name>
    <name type="common">Oriental eyeworm</name>
    <name type="synonym">Parasitic nematode</name>
    <dbReference type="NCBI Taxonomy" id="103827"/>
    <lineage>
        <taxon>Eukaryota</taxon>
        <taxon>Metazoa</taxon>
        <taxon>Ecdysozoa</taxon>
        <taxon>Nematoda</taxon>
        <taxon>Chromadorea</taxon>
        <taxon>Rhabditida</taxon>
        <taxon>Spirurina</taxon>
        <taxon>Spiruromorpha</taxon>
        <taxon>Thelazioidea</taxon>
        <taxon>Thelaziidae</taxon>
        <taxon>Thelazia</taxon>
    </lineage>
</organism>
<evidence type="ECO:0000313" key="12">
    <source>
        <dbReference type="Proteomes" id="UP000276776"/>
    </source>
</evidence>
<feature type="domain" description="BBSome complex member BBS5 PH" evidence="10">
    <location>
        <begin position="33"/>
        <end position="87"/>
    </location>
</feature>
<dbReference type="Pfam" id="PF07289">
    <property type="entry name" value="BBL5"/>
    <property type="match status" value="1"/>
</dbReference>
<dbReference type="InterPro" id="IPR030804">
    <property type="entry name" value="BBS5/fem-3"/>
</dbReference>
<keyword evidence="4" id="KW-1003">Cell membrane</keyword>
<dbReference type="WBParaSite" id="TCLT_0000765301-mRNA-1">
    <property type="protein sequence ID" value="TCLT_0000765301-mRNA-1"/>
    <property type="gene ID" value="TCLT_0000765301"/>
</dbReference>
<dbReference type="GO" id="GO:0060170">
    <property type="term" value="C:ciliary membrane"/>
    <property type="evidence" value="ECO:0007669"/>
    <property type="project" value="UniProtKB-SubCell"/>
</dbReference>
<reference evidence="11 12" key="2">
    <citation type="submission" date="2018-11" db="EMBL/GenBank/DDBJ databases">
        <authorList>
            <consortium name="Pathogen Informatics"/>
        </authorList>
    </citation>
    <scope>NUCLEOTIDE SEQUENCE [LARGE SCALE GENOMIC DNA]</scope>
</reference>
<dbReference type="OMA" id="PNFGIQY"/>
<gene>
    <name evidence="11" type="ORF">TCLT_LOCUS7642</name>
</gene>
<dbReference type="GO" id="GO:0036064">
    <property type="term" value="C:ciliary basal body"/>
    <property type="evidence" value="ECO:0007669"/>
    <property type="project" value="TreeGrafter"/>
</dbReference>
<comment type="subcellular location">
    <subcellularLocation>
        <location evidence="1">Cell projection</location>
        <location evidence="1">Cilium membrane</location>
    </subcellularLocation>
    <subcellularLocation>
        <location evidence="2">Cytoplasm</location>
        <location evidence="2">Cytoskeleton</location>
        <location evidence="2">Microtubule organizing center</location>
        <location evidence="2">Centrosome</location>
        <location evidence="2">Centriolar satellite</location>
    </subcellularLocation>
</comment>
<dbReference type="PANTHER" id="PTHR21351:SF0">
    <property type="entry name" value="BARDET-BIEDL SYNDROME 5 PROTEIN"/>
    <property type="match status" value="1"/>
</dbReference>
<evidence type="ECO:0000256" key="2">
    <source>
        <dbReference type="ARBA" id="ARBA00004607"/>
    </source>
</evidence>
<dbReference type="InterPro" id="IPR006606">
    <property type="entry name" value="BBL5"/>
</dbReference>
<keyword evidence="5" id="KW-0963">Cytoplasm</keyword>
<dbReference type="PIRSF" id="PIRSF010072">
    <property type="entry name" value="DUF1448"/>
    <property type="match status" value="1"/>
</dbReference>
<name>A0A0N5D3Y0_THECL</name>
<dbReference type="InterPro" id="IPR014003">
    <property type="entry name" value="BBS5_PH"/>
</dbReference>
<evidence type="ECO:0000256" key="1">
    <source>
        <dbReference type="ARBA" id="ARBA00004309"/>
    </source>
</evidence>
<evidence type="ECO:0000256" key="7">
    <source>
        <dbReference type="ARBA" id="ARBA00023136"/>
    </source>
</evidence>
<dbReference type="SMART" id="SM00683">
    <property type="entry name" value="DM16"/>
    <property type="match status" value="2"/>
</dbReference>
<comment type="similarity">
    <text evidence="3">Belongs to the BBS5 family.</text>
</comment>
<evidence type="ECO:0000259" key="10">
    <source>
        <dbReference type="SMART" id="SM00683"/>
    </source>
</evidence>
<feature type="domain" description="BBSome complex member BBS5 PH" evidence="10">
    <location>
        <begin position="164"/>
        <end position="218"/>
    </location>
</feature>
<proteinExistence type="inferred from homology"/>
<protein>
    <submittedName>
        <fullName evidence="13">Bardet-Biedl syndrome 5 protein homolog</fullName>
    </submittedName>
</protein>
<accession>A0A0N5D3Y0</accession>
<dbReference type="STRING" id="103827.A0A0N5D3Y0"/>
<evidence type="ECO:0000256" key="6">
    <source>
        <dbReference type="ARBA" id="ARBA00023069"/>
    </source>
</evidence>
<sequence>MSLKDEALADSIWQDREVRFDLDPRLLHLIPGEYLVSRINGAEDSKGNNGDKGILRVTNLRLIWYANTASRINLSIGYGTINGVTTKLAKSKLRGNAESLYLMAHFAKTRFEFIFTCIDPSQTKLFTTVISIHRAYETTKLYRLLKMRGAIINNEQQLRILPNEQQCDRFDGVWNLSNDHGTLGTMILTNIRIVWFCTTSNSYNVSIPYFQVHISRIRNSRFGPVLVIETSTVSGEYLLGFRVDPQEKLDIINRSINALKNAFCLKPLFGVQFSREKSGSPQPVGELIKQKTEEDIEVDDRPLRPDAYAAYFADGFVSGQVRPPTYSPELGVAIEQLKDGFTLADLWKIHVD</sequence>
<evidence type="ECO:0000313" key="11">
    <source>
        <dbReference type="EMBL" id="VDN05120.1"/>
    </source>
</evidence>
<keyword evidence="12" id="KW-1185">Reference proteome</keyword>
<dbReference type="AlphaFoldDB" id="A0A0N5D3Y0"/>
<evidence type="ECO:0000256" key="5">
    <source>
        <dbReference type="ARBA" id="ARBA00022490"/>
    </source>
</evidence>